<keyword evidence="2" id="KW-1185">Reference proteome</keyword>
<reference evidence="1" key="1">
    <citation type="submission" date="2020-01" db="EMBL/GenBank/DDBJ databases">
        <title>Identification and distribution of gene clusters putatively required for synthesis of sphingolipid metabolism inhibitors in phylogenetically diverse species of the filamentous fungus Fusarium.</title>
        <authorList>
            <person name="Kim H.-S."/>
            <person name="Busman M."/>
            <person name="Brown D.W."/>
            <person name="Divon H."/>
            <person name="Uhlig S."/>
            <person name="Proctor R.H."/>
        </authorList>
    </citation>
    <scope>NUCLEOTIDE SEQUENCE</scope>
    <source>
        <strain evidence="1">NRRL 31653</strain>
    </source>
</reference>
<dbReference type="OrthoDB" id="5101475at2759"/>
<dbReference type="EMBL" id="LUFC02000029">
    <property type="protein sequence ID" value="KAF4503250.1"/>
    <property type="molecule type" value="Genomic_DNA"/>
</dbReference>
<name>A0A9P5BJ86_9HYPO</name>
<comment type="caution">
    <text evidence="1">The sequence shown here is derived from an EMBL/GenBank/DDBJ whole genome shotgun (WGS) entry which is preliminary data.</text>
</comment>
<proteinExistence type="predicted"/>
<dbReference type="AlphaFoldDB" id="A0A9P5BJ86"/>
<organism evidence="1 2">
    <name type="scientific">Fusarium agapanthi</name>
    <dbReference type="NCBI Taxonomy" id="1803897"/>
    <lineage>
        <taxon>Eukaryota</taxon>
        <taxon>Fungi</taxon>
        <taxon>Dikarya</taxon>
        <taxon>Ascomycota</taxon>
        <taxon>Pezizomycotina</taxon>
        <taxon>Sordariomycetes</taxon>
        <taxon>Hypocreomycetidae</taxon>
        <taxon>Hypocreales</taxon>
        <taxon>Nectriaceae</taxon>
        <taxon>Fusarium</taxon>
        <taxon>Fusarium fujikuroi species complex</taxon>
    </lineage>
</organism>
<protein>
    <submittedName>
        <fullName evidence="1">Uncharacterized protein</fullName>
    </submittedName>
</protein>
<evidence type="ECO:0000313" key="2">
    <source>
        <dbReference type="Proteomes" id="UP000737391"/>
    </source>
</evidence>
<accession>A0A9P5BJ86</accession>
<dbReference type="Proteomes" id="UP000737391">
    <property type="component" value="Unassembled WGS sequence"/>
</dbReference>
<sequence length="101" mass="11904">MSSKADIQTQIALLGRQMEELEKEIKVSAPYTEYVKEQMVIHHATMDDSDDEAMRDLAWKNYEFYCGVLEKLIEKEEVREDRMRELRDAERTLSMSLQSAQ</sequence>
<gene>
    <name evidence="1" type="ORF">FAGAP_516</name>
</gene>
<evidence type="ECO:0000313" key="1">
    <source>
        <dbReference type="EMBL" id="KAF4503250.1"/>
    </source>
</evidence>